<proteinExistence type="predicted"/>
<gene>
    <name evidence="1" type="ORF">Terrestrivirus8_10</name>
</gene>
<accession>A0A3G4ZNR1</accession>
<protein>
    <submittedName>
        <fullName evidence="1">Uncharacterized protein</fullName>
    </submittedName>
</protein>
<sequence length="29" mass="3422">MAVIKLMIFTTSQTNWKIIQNKLNKTNIE</sequence>
<evidence type="ECO:0000313" key="1">
    <source>
        <dbReference type="EMBL" id="AYV76517.1"/>
    </source>
</evidence>
<organism evidence="1">
    <name type="scientific">Terrestrivirus sp</name>
    <dbReference type="NCBI Taxonomy" id="2487775"/>
    <lineage>
        <taxon>Viruses</taxon>
        <taxon>Varidnaviria</taxon>
        <taxon>Bamfordvirae</taxon>
        <taxon>Nucleocytoviricota</taxon>
        <taxon>Megaviricetes</taxon>
        <taxon>Imitervirales</taxon>
        <taxon>Mimiviridae</taxon>
        <taxon>Klosneuvirinae</taxon>
    </lineage>
</organism>
<reference evidence="1" key="1">
    <citation type="submission" date="2018-10" db="EMBL/GenBank/DDBJ databases">
        <title>Hidden diversity of soil giant viruses.</title>
        <authorList>
            <person name="Schulz F."/>
            <person name="Alteio L."/>
            <person name="Goudeau D."/>
            <person name="Ryan E.M."/>
            <person name="Malmstrom R.R."/>
            <person name="Blanchard J."/>
            <person name="Woyke T."/>
        </authorList>
    </citation>
    <scope>NUCLEOTIDE SEQUENCE</scope>
    <source>
        <strain evidence="1">TEV1</strain>
    </source>
</reference>
<dbReference type="EMBL" id="MK071986">
    <property type="protein sequence ID" value="AYV76517.1"/>
    <property type="molecule type" value="Genomic_DNA"/>
</dbReference>
<name>A0A3G4ZNR1_9VIRU</name>